<dbReference type="AlphaFoldDB" id="A0A6B3LXA8"/>
<dbReference type="EMBL" id="JAAGWD010000005">
    <property type="protein sequence ID" value="NEM98448.1"/>
    <property type="molecule type" value="Genomic_DNA"/>
</dbReference>
<name>A0A6B3LXA8_9BACT</name>
<gene>
    <name evidence="1" type="ORF">GXP69_12150</name>
</gene>
<sequence length="61" mass="6816">MISEEGSSSFFRALLIYSVNSLPMAQTFSLVMNYSWASGQLKHCCSIHQGVLLFRARRSGT</sequence>
<comment type="caution">
    <text evidence="1">The sequence shown here is derived from an EMBL/GenBank/DDBJ whole genome shotgun (WGS) entry which is preliminary data.</text>
</comment>
<accession>A0A6B3LXA8</accession>
<protein>
    <submittedName>
        <fullName evidence="1">Uncharacterized protein</fullName>
    </submittedName>
</protein>
<keyword evidence="2" id="KW-1185">Reference proteome</keyword>
<evidence type="ECO:0000313" key="1">
    <source>
        <dbReference type="EMBL" id="NEM98448.1"/>
    </source>
</evidence>
<evidence type="ECO:0000313" key="2">
    <source>
        <dbReference type="Proteomes" id="UP000474777"/>
    </source>
</evidence>
<dbReference type="Proteomes" id="UP000474777">
    <property type="component" value="Unassembled WGS sequence"/>
</dbReference>
<reference evidence="1 2" key="1">
    <citation type="submission" date="2020-02" db="EMBL/GenBank/DDBJ databases">
        <authorList>
            <person name="Kim M.K."/>
        </authorList>
    </citation>
    <scope>NUCLEOTIDE SEQUENCE [LARGE SCALE GENOMIC DNA]</scope>
    <source>
        <strain evidence="1 2">BT327</strain>
    </source>
</reference>
<organism evidence="1 2">
    <name type="scientific">Pontibacter burrus</name>
    <dbReference type="NCBI Taxonomy" id="2704466"/>
    <lineage>
        <taxon>Bacteria</taxon>
        <taxon>Pseudomonadati</taxon>
        <taxon>Bacteroidota</taxon>
        <taxon>Cytophagia</taxon>
        <taxon>Cytophagales</taxon>
        <taxon>Hymenobacteraceae</taxon>
        <taxon>Pontibacter</taxon>
    </lineage>
</organism>
<proteinExistence type="predicted"/>
<dbReference type="RefSeq" id="WP_163915346.1">
    <property type="nucleotide sequence ID" value="NZ_JAAGWD010000005.1"/>
</dbReference>